<evidence type="ECO:0000313" key="3">
    <source>
        <dbReference type="Proteomes" id="UP000265663"/>
    </source>
</evidence>
<dbReference type="EMBL" id="KE747827">
    <property type="protein sequence ID" value="RMZ71445.1"/>
    <property type="molecule type" value="Genomic_DNA"/>
</dbReference>
<dbReference type="Pfam" id="PF03068">
    <property type="entry name" value="PAD"/>
    <property type="match status" value="1"/>
</dbReference>
<gene>
    <name evidence="2" type="ORF">GMOD_00006556</name>
</gene>
<dbReference type="SUPFAM" id="SSF55909">
    <property type="entry name" value="Pentein"/>
    <property type="match status" value="1"/>
</dbReference>
<sequence length="112" mass="12134">MNDCNDFGCRAIPVEDTTINEVLVNQDLMSVQKSCAERIEANLQILNEATGVMDDEIVRLPAMFKRSGLSFVGINCSSNATDGTDALSPAGNTTNTVKVGAFFPGVQRHFYD</sequence>
<feature type="domain" description="Protein-arginine deiminase C-terminal" evidence="1">
    <location>
        <begin position="14"/>
        <end position="106"/>
    </location>
</feature>
<dbReference type="OrthoDB" id="5102063at2759"/>
<dbReference type="GO" id="GO:0005737">
    <property type="term" value="C:cytoplasm"/>
    <property type="evidence" value="ECO:0007669"/>
    <property type="project" value="InterPro"/>
</dbReference>
<dbReference type="GO" id="GO:0004668">
    <property type="term" value="F:protein-arginine deiminase activity"/>
    <property type="evidence" value="ECO:0007669"/>
    <property type="project" value="InterPro"/>
</dbReference>
<accession>A0A3M7MA93</accession>
<evidence type="ECO:0000259" key="1">
    <source>
        <dbReference type="Pfam" id="PF03068"/>
    </source>
</evidence>
<dbReference type="Proteomes" id="UP000265663">
    <property type="component" value="Unassembled WGS sequence"/>
</dbReference>
<dbReference type="Gene3D" id="3.75.10.10">
    <property type="entry name" value="L-arginine/glycine Amidinotransferase, Chain A"/>
    <property type="match status" value="1"/>
</dbReference>
<dbReference type="InterPro" id="IPR013530">
    <property type="entry name" value="PAD_C"/>
</dbReference>
<dbReference type="AlphaFoldDB" id="A0A3M7MA93"/>
<protein>
    <submittedName>
        <fullName evidence="2">Arginine deiminase type II</fullName>
    </submittedName>
</protein>
<keyword evidence="3" id="KW-1185">Reference proteome</keyword>
<name>A0A3M7MA93_9PLEO</name>
<proteinExistence type="predicted"/>
<evidence type="ECO:0000313" key="2">
    <source>
        <dbReference type="EMBL" id="RMZ71445.1"/>
    </source>
</evidence>
<dbReference type="GO" id="GO:0005509">
    <property type="term" value="F:calcium ion binding"/>
    <property type="evidence" value="ECO:0007669"/>
    <property type="project" value="InterPro"/>
</dbReference>
<reference evidence="2 3" key="1">
    <citation type="journal article" date="2014" name="PLoS ONE">
        <title>De novo Genome Assembly of the Fungal Plant Pathogen Pyrenophora semeniperda.</title>
        <authorList>
            <person name="Soliai M.M."/>
            <person name="Meyer S.E."/>
            <person name="Udall J.A."/>
            <person name="Elzinga D.E."/>
            <person name="Hermansen R.A."/>
            <person name="Bodily P.M."/>
            <person name="Hart A.A."/>
            <person name="Coleman C.E."/>
        </authorList>
    </citation>
    <scope>NUCLEOTIDE SEQUENCE [LARGE SCALE GENOMIC DNA]</scope>
    <source>
        <strain evidence="2 3">CCB06</strain>
        <tissue evidence="2">Mycelium</tissue>
    </source>
</reference>
<organism evidence="2 3">
    <name type="scientific">Pyrenophora seminiperda CCB06</name>
    <dbReference type="NCBI Taxonomy" id="1302712"/>
    <lineage>
        <taxon>Eukaryota</taxon>
        <taxon>Fungi</taxon>
        <taxon>Dikarya</taxon>
        <taxon>Ascomycota</taxon>
        <taxon>Pezizomycotina</taxon>
        <taxon>Dothideomycetes</taxon>
        <taxon>Pleosporomycetidae</taxon>
        <taxon>Pleosporales</taxon>
        <taxon>Pleosporineae</taxon>
        <taxon>Pleosporaceae</taxon>
        <taxon>Pyrenophora</taxon>
    </lineage>
</organism>